<evidence type="ECO:0000313" key="3">
    <source>
        <dbReference type="Proteomes" id="UP001501116"/>
    </source>
</evidence>
<evidence type="ECO:0000313" key="2">
    <source>
        <dbReference type="EMBL" id="GAA1954462.1"/>
    </source>
</evidence>
<keyword evidence="3" id="KW-1185">Reference proteome</keyword>
<reference evidence="2 3" key="1">
    <citation type="journal article" date="2019" name="Int. J. Syst. Evol. Microbiol.">
        <title>The Global Catalogue of Microorganisms (GCM) 10K type strain sequencing project: providing services to taxonomists for standard genome sequencing and annotation.</title>
        <authorList>
            <consortium name="The Broad Institute Genomics Platform"/>
            <consortium name="The Broad Institute Genome Sequencing Center for Infectious Disease"/>
            <person name="Wu L."/>
            <person name="Ma J."/>
        </authorList>
    </citation>
    <scope>NUCLEOTIDE SEQUENCE [LARGE SCALE GENOMIC DNA]</scope>
    <source>
        <strain evidence="2 3">JCM 14545</strain>
    </source>
</reference>
<gene>
    <name evidence="2" type="ORF">GCM10009754_24920</name>
</gene>
<dbReference type="Gene3D" id="3.40.50.1820">
    <property type="entry name" value="alpha/beta hydrolase"/>
    <property type="match status" value="1"/>
</dbReference>
<accession>A0ABN2QLS7</accession>
<protein>
    <recommendedName>
        <fullName evidence="1">AB hydrolase-1 domain-containing protein</fullName>
    </recommendedName>
</protein>
<dbReference type="SUPFAM" id="SSF53474">
    <property type="entry name" value="alpha/beta-Hydrolases"/>
    <property type="match status" value="1"/>
</dbReference>
<dbReference type="EMBL" id="BAAANN010000008">
    <property type="protein sequence ID" value="GAA1954462.1"/>
    <property type="molecule type" value="Genomic_DNA"/>
</dbReference>
<feature type="domain" description="AB hydrolase-1" evidence="1">
    <location>
        <begin position="2"/>
        <end position="222"/>
    </location>
</feature>
<dbReference type="InterPro" id="IPR029058">
    <property type="entry name" value="AB_hydrolase_fold"/>
</dbReference>
<evidence type="ECO:0000259" key="1">
    <source>
        <dbReference type="Pfam" id="PF12697"/>
    </source>
</evidence>
<dbReference type="Proteomes" id="UP001501116">
    <property type="component" value="Unassembled WGS sequence"/>
</dbReference>
<dbReference type="Pfam" id="PF12697">
    <property type="entry name" value="Abhydrolase_6"/>
    <property type="match status" value="1"/>
</dbReference>
<comment type="caution">
    <text evidence="2">The sequence shown here is derived from an EMBL/GenBank/DDBJ whole genome shotgun (WGS) entry which is preliminary data.</text>
</comment>
<organism evidence="2 3">
    <name type="scientific">Amycolatopsis minnesotensis</name>
    <dbReference type="NCBI Taxonomy" id="337894"/>
    <lineage>
        <taxon>Bacteria</taxon>
        <taxon>Bacillati</taxon>
        <taxon>Actinomycetota</taxon>
        <taxon>Actinomycetes</taxon>
        <taxon>Pseudonocardiales</taxon>
        <taxon>Pseudonocardiaceae</taxon>
        <taxon>Amycolatopsis</taxon>
    </lineage>
</organism>
<proteinExistence type="predicted"/>
<name>A0ABN2QLS7_9PSEU</name>
<dbReference type="InterPro" id="IPR000073">
    <property type="entry name" value="AB_hydrolase_1"/>
</dbReference>
<sequence>MHGLEASWDSWLPVSEFLDPRWRLLALDLPWRAGNDYAWRGRSPGRLLADALAEADEPPAAVVAHSFGANATLELLGSSRGAAGRAAAMLCPLYRPPKVAVTWEVFDRSRRAFDRHVRHGLLVRLGERAAALDPEIVETMADRAVDRVGPTGFLAVFQQFVDSTLLPLDRIGVPLSIVAGGNDPTLSVRAARELADALPTSTLDIDQDYDHFCHVKWPERVATGLTKFLDAHIGLPDGGR</sequence>